<organism evidence="1 2">
    <name type="scientific">Hydrogeniiclostridium mannosilyticum</name>
    <dbReference type="NCBI Taxonomy" id="2764322"/>
    <lineage>
        <taxon>Bacteria</taxon>
        <taxon>Bacillati</taxon>
        <taxon>Bacillota</taxon>
        <taxon>Clostridia</taxon>
        <taxon>Eubacteriales</taxon>
        <taxon>Acutalibacteraceae</taxon>
        <taxon>Hydrogeniiclostridium</taxon>
    </lineage>
</organism>
<keyword evidence="2" id="KW-1185">Reference proteome</keyword>
<dbReference type="Pfam" id="PF17132">
    <property type="entry name" value="Glyco_hydro_106"/>
    <property type="match status" value="1"/>
</dbReference>
<dbReference type="AlphaFoldDB" id="A0A328UBH2"/>
<protein>
    <recommendedName>
        <fullName evidence="3">Glycoside hydrolase</fullName>
    </recommendedName>
</protein>
<dbReference type="RefSeq" id="WP_112333103.1">
    <property type="nucleotide sequence ID" value="NZ_QLYR01000007.1"/>
</dbReference>
<sequence>MNTNHAQKAVEHLQNPEMEYRPQNYWGWLENISPEETARQVREMARAGLGGYVMHARGGLEVPYMGKEWTDSVRAMVEEGNKYGMLSIVDDEHGWPSGFGAGKVNGKGEDYWLKFLLCEEKPAAGLQAVAGDKSTLGLYRFAADGDAAPIPVDTAYLAAHPQEAIIRVYYGESRYYVDNMSSRVTDAFIEASYEDYKKKAGDLFGKGLFGVFSDEPQTARYATPWSIDLPELFQARYGYSLMEKLPAVFYEKGDYQKLRYDLFTLMQECFTNHYAKKLCDWCEQNGLAFMGHTCLEDNFYDQIRCAIGTMPFYAHMTIPGIDWLSRIGLCNMTILQVTSVAAQTGKKRVLCEMYGCAGWNISMEELKWISQWQNVLGINLQLQHLGLYSLKGSRKREYPASLFFQQPWWGDYRVYNDYFARLSKLLSESRPEAGILLLHPIKSAWVLYNGNDSAPVQELDRRFQALTDRLLAHQYDFHYGDETLLQELGAVEDGALRLGEMRYHTVLLPDMVSIDSTTLSLLEAFLAQGGRVIAAGDLPTLVDGVRCPDLAQRLAAVAKPGEERFLAVLEQELPPRVVTAFPVDGSEPGDIFCMSRVYEGARYYYLVNNSLEHAVDCRIETASGAALYPYECTCGTLAETPLDTGRVRLEPAGSLVLFEGPSSDGPAATGAGQVQLMRTQTLRGSFAVQAASPNALTLDYCALSFDGEHYEAPANHLEIQDRLIKEAKNQPIWLKFTFRCKEIPEGDVFLVVEEPQKQRITVNGMLLSAAPAGYYLDRSFEKLPVAGMLRTGENEIILAREFRNPGRVYEVKNDPTIHEAEANRVTVETELESIYLLGNFRVESEGKVIEKERRAFSVAGDFTVSRPHADAVIENLAVDGYPFFAGSITLEKAFELTPEDLKPGCRIIVSFTRPDAVVTKVAVNGAAPSVFLWAPYEADITAQAHAGKNTLAVTLTNSCRNLLGPHHHTAGELYSVGPFSFLKGAGSAWEDRYNLVRLGLENGIAIRVEKAL</sequence>
<reference evidence="1 2" key="1">
    <citation type="submission" date="2018-06" db="EMBL/GenBank/DDBJ databases">
        <title>Noncontiguous genome sequence of Ruminococcaceae bacterium ASD2818.</title>
        <authorList>
            <person name="Chaplin A.V."/>
            <person name="Sokolova S.R."/>
            <person name="Kochetkova T.O."/>
            <person name="Goltsov A.Y."/>
            <person name="Trofimov D.Y."/>
            <person name="Efimov B.A."/>
        </authorList>
    </citation>
    <scope>NUCLEOTIDE SEQUENCE [LARGE SCALE GENOMIC DNA]</scope>
    <source>
        <strain evidence="1 2">ASD2818</strain>
    </source>
</reference>
<comment type="caution">
    <text evidence="1">The sequence shown here is derived from an EMBL/GenBank/DDBJ whole genome shotgun (WGS) entry which is preliminary data.</text>
</comment>
<dbReference type="PANTHER" id="PTHR36848">
    <property type="entry name" value="DNA-BINDING PROTEIN (PUTATIVE SECRETED PROTEIN)-RELATED"/>
    <property type="match status" value="1"/>
</dbReference>
<dbReference type="Proteomes" id="UP000249377">
    <property type="component" value="Unassembled WGS sequence"/>
</dbReference>
<dbReference type="InterPro" id="IPR053161">
    <property type="entry name" value="Ulvan_degrading_GH"/>
</dbReference>
<evidence type="ECO:0000313" key="2">
    <source>
        <dbReference type="Proteomes" id="UP000249377"/>
    </source>
</evidence>
<accession>A0A328UBH2</accession>
<evidence type="ECO:0008006" key="3">
    <source>
        <dbReference type="Google" id="ProtNLM"/>
    </source>
</evidence>
<evidence type="ECO:0000313" key="1">
    <source>
        <dbReference type="EMBL" id="RAQ28147.1"/>
    </source>
</evidence>
<name>A0A328UBH2_9FIRM</name>
<gene>
    <name evidence="1" type="ORF">DPQ25_10320</name>
</gene>
<proteinExistence type="predicted"/>
<dbReference type="EMBL" id="QLYR01000007">
    <property type="protein sequence ID" value="RAQ28147.1"/>
    <property type="molecule type" value="Genomic_DNA"/>
</dbReference>
<dbReference type="PANTHER" id="PTHR36848:SF2">
    <property type="entry name" value="SECRETED PROTEIN"/>
    <property type="match status" value="1"/>
</dbReference>